<evidence type="ECO:0000313" key="3">
    <source>
        <dbReference type="Proteomes" id="UP000765509"/>
    </source>
</evidence>
<accession>A0A9Q3I2R6</accession>
<comment type="caution">
    <text evidence="2">The sequence shown here is derived from an EMBL/GenBank/DDBJ whole genome shotgun (WGS) entry which is preliminary data.</text>
</comment>
<evidence type="ECO:0000256" key="1">
    <source>
        <dbReference type="SAM" id="MobiDB-lite"/>
    </source>
</evidence>
<dbReference type="AlphaFoldDB" id="A0A9Q3I2R6"/>
<evidence type="ECO:0000313" key="2">
    <source>
        <dbReference type="EMBL" id="MBW0527381.1"/>
    </source>
</evidence>
<sequence length="92" mass="10034">MLLLQQQEILSMVHQQTTFKGPGEDGEEEEENSVEDKGSDGTEDVPAPVGAWQGTGGPTLDQYNQPVSYQSEPSLLAILQKMTQIMANLQEA</sequence>
<name>A0A9Q3I2R6_9BASI</name>
<feature type="region of interest" description="Disordered" evidence="1">
    <location>
        <begin position="14"/>
        <end position="66"/>
    </location>
</feature>
<dbReference type="EMBL" id="AVOT02033478">
    <property type="protein sequence ID" value="MBW0527381.1"/>
    <property type="molecule type" value="Genomic_DNA"/>
</dbReference>
<keyword evidence="3" id="KW-1185">Reference proteome</keyword>
<reference evidence="2" key="1">
    <citation type="submission" date="2021-03" db="EMBL/GenBank/DDBJ databases">
        <title>Draft genome sequence of rust myrtle Austropuccinia psidii MF-1, a brazilian biotype.</title>
        <authorList>
            <person name="Quecine M.C."/>
            <person name="Pachon D.M.R."/>
            <person name="Bonatelli M.L."/>
            <person name="Correr F.H."/>
            <person name="Franceschini L.M."/>
            <person name="Leite T.F."/>
            <person name="Margarido G.R.A."/>
            <person name="Almeida C.A."/>
            <person name="Ferrarezi J.A."/>
            <person name="Labate C.A."/>
        </authorList>
    </citation>
    <scope>NUCLEOTIDE SEQUENCE</scope>
    <source>
        <strain evidence="2">MF-1</strain>
    </source>
</reference>
<proteinExistence type="predicted"/>
<gene>
    <name evidence="2" type="ORF">O181_067096</name>
</gene>
<feature type="compositionally biased region" description="Acidic residues" evidence="1">
    <location>
        <begin position="24"/>
        <end position="33"/>
    </location>
</feature>
<dbReference type="Proteomes" id="UP000765509">
    <property type="component" value="Unassembled WGS sequence"/>
</dbReference>
<organism evidence="2 3">
    <name type="scientific">Austropuccinia psidii MF-1</name>
    <dbReference type="NCBI Taxonomy" id="1389203"/>
    <lineage>
        <taxon>Eukaryota</taxon>
        <taxon>Fungi</taxon>
        <taxon>Dikarya</taxon>
        <taxon>Basidiomycota</taxon>
        <taxon>Pucciniomycotina</taxon>
        <taxon>Pucciniomycetes</taxon>
        <taxon>Pucciniales</taxon>
        <taxon>Sphaerophragmiaceae</taxon>
        <taxon>Austropuccinia</taxon>
    </lineage>
</organism>
<protein>
    <submittedName>
        <fullName evidence="2">Uncharacterized protein</fullName>
    </submittedName>
</protein>